<gene>
    <name evidence="3" type="ORF">J0A68_19600</name>
</gene>
<dbReference type="RefSeq" id="WP_206579946.1">
    <property type="nucleotide sequence ID" value="NZ_JAFKCT010000010.1"/>
</dbReference>
<comment type="caution">
    <text evidence="3">The sequence shown here is derived from an EMBL/GenBank/DDBJ whole genome shotgun (WGS) entry which is preliminary data.</text>
</comment>
<dbReference type="Pfam" id="PF00144">
    <property type="entry name" value="Beta-lactamase"/>
    <property type="match status" value="1"/>
</dbReference>
<keyword evidence="4" id="KW-1185">Reference proteome</keyword>
<dbReference type="PANTHER" id="PTHR43283:SF18">
    <property type="match status" value="1"/>
</dbReference>
<evidence type="ECO:0000313" key="4">
    <source>
        <dbReference type="Proteomes" id="UP000664317"/>
    </source>
</evidence>
<feature type="signal peptide" evidence="1">
    <location>
        <begin position="1"/>
        <end position="20"/>
    </location>
</feature>
<dbReference type="InterPro" id="IPR012338">
    <property type="entry name" value="Beta-lactam/transpept-like"/>
</dbReference>
<proteinExistence type="predicted"/>
<reference evidence="3 4" key="1">
    <citation type="submission" date="2021-03" db="EMBL/GenBank/DDBJ databases">
        <title>novel species isolated from a fishpond in China.</title>
        <authorList>
            <person name="Lu H."/>
            <person name="Cai Z."/>
        </authorList>
    </citation>
    <scope>NUCLEOTIDE SEQUENCE [LARGE SCALE GENOMIC DNA]</scope>
    <source>
        <strain evidence="3 4">H41</strain>
    </source>
</reference>
<dbReference type="SUPFAM" id="SSF56601">
    <property type="entry name" value="beta-lactamase/transpeptidase-like"/>
    <property type="match status" value="1"/>
</dbReference>
<dbReference type="Gene3D" id="3.40.710.10">
    <property type="entry name" value="DD-peptidase/beta-lactamase superfamily"/>
    <property type="match status" value="1"/>
</dbReference>
<accession>A0ABS3C7S6</accession>
<evidence type="ECO:0000256" key="1">
    <source>
        <dbReference type="SAM" id="SignalP"/>
    </source>
</evidence>
<evidence type="ECO:0000259" key="2">
    <source>
        <dbReference type="Pfam" id="PF00144"/>
    </source>
</evidence>
<protein>
    <submittedName>
        <fullName evidence="3">Beta-lactamase family protein</fullName>
    </submittedName>
</protein>
<keyword evidence="1" id="KW-0732">Signal</keyword>
<dbReference type="InterPro" id="IPR001466">
    <property type="entry name" value="Beta-lactam-related"/>
</dbReference>
<dbReference type="InterPro" id="IPR050789">
    <property type="entry name" value="Diverse_Enzym_Activities"/>
</dbReference>
<feature type="chain" id="PRO_5047290084" evidence="1">
    <location>
        <begin position="21"/>
        <end position="345"/>
    </location>
</feature>
<feature type="domain" description="Beta-lactamase-related" evidence="2">
    <location>
        <begin position="29"/>
        <end position="327"/>
    </location>
</feature>
<name>A0ABS3C7S6_9BACT</name>
<dbReference type="PANTHER" id="PTHR43283">
    <property type="entry name" value="BETA-LACTAMASE-RELATED"/>
    <property type="match status" value="1"/>
</dbReference>
<evidence type="ECO:0000313" key="3">
    <source>
        <dbReference type="EMBL" id="MBN7813170.1"/>
    </source>
</evidence>
<dbReference type="Proteomes" id="UP000664317">
    <property type="component" value="Unassembled WGS sequence"/>
</dbReference>
<dbReference type="EMBL" id="JAFKCT010000010">
    <property type="protein sequence ID" value="MBN7813170.1"/>
    <property type="molecule type" value="Genomic_DNA"/>
</dbReference>
<organism evidence="3 4">
    <name type="scientific">Algoriphagus oliviformis</name>
    <dbReference type="NCBI Taxonomy" id="2811231"/>
    <lineage>
        <taxon>Bacteria</taxon>
        <taxon>Pseudomonadati</taxon>
        <taxon>Bacteroidota</taxon>
        <taxon>Cytophagia</taxon>
        <taxon>Cytophagales</taxon>
        <taxon>Cyclobacteriaceae</taxon>
        <taxon>Algoriphagus</taxon>
    </lineage>
</organism>
<sequence length="345" mass="38718">MKASLLLLFLNLALSSTTFPQENPITAGIAKLMEEKQVPGISYTYLEQGQVKDSFALGVTNQDGSAVDQHTVFSAASLSKPVFAYLVMQLVDEGLIELDSSLSSYYTYPDIQDEPEYRLVTARMVLSHSSGLPNWRNGKLKFKYRPGERFSYSGEGYVWLQRVVEHLKGKPLEDLAQQYVFQPLGMTRSSYVFLPAFEENHSLSFKKDGKQQPKNKIQSANAAASLQTTSRDFGIFLEALLSAKHISPELHRLMFAPQVPVDPKQGQDQELFWGLGVGIQVTSAGKQIFQWGDNYTFRGYFTADVENRNAVVYLSNSENGLKPVRELVDLVLADPQPACDWMDYD</sequence>